<dbReference type="EMBL" id="JACGWJ010000021">
    <property type="protein sequence ID" value="KAL0335446.1"/>
    <property type="molecule type" value="Genomic_DNA"/>
</dbReference>
<gene>
    <name evidence="1" type="ORF">Sradi_4756500</name>
</gene>
<reference evidence="1" key="1">
    <citation type="submission" date="2020-06" db="EMBL/GenBank/DDBJ databases">
        <authorList>
            <person name="Li T."/>
            <person name="Hu X."/>
            <person name="Zhang T."/>
            <person name="Song X."/>
            <person name="Zhang H."/>
            <person name="Dai N."/>
            <person name="Sheng W."/>
            <person name="Hou X."/>
            <person name="Wei L."/>
        </authorList>
    </citation>
    <scope>NUCLEOTIDE SEQUENCE</scope>
    <source>
        <strain evidence="1">G02</strain>
        <tissue evidence="1">Leaf</tissue>
    </source>
</reference>
<dbReference type="PANTHER" id="PTHR10775:SF182">
    <property type="entry name" value="TRANSPOSON, EN_SPM-LIKE, TRANSPOSASE-ASSOCIATED DOMAIN PROTEIN-RELATED"/>
    <property type="match status" value="1"/>
</dbReference>
<organism evidence="1">
    <name type="scientific">Sesamum radiatum</name>
    <name type="common">Black benniseed</name>
    <dbReference type="NCBI Taxonomy" id="300843"/>
    <lineage>
        <taxon>Eukaryota</taxon>
        <taxon>Viridiplantae</taxon>
        <taxon>Streptophyta</taxon>
        <taxon>Embryophyta</taxon>
        <taxon>Tracheophyta</taxon>
        <taxon>Spermatophyta</taxon>
        <taxon>Magnoliopsida</taxon>
        <taxon>eudicotyledons</taxon>
        <taxon>Gunneridae</taxon>
        <taxon>Pentapetalae</taxon>
        <taxon>asterids</taxon>
        <taxon>lamiids</taxon>
        <taxon>Lamiales</taxon>
        <taxon>Pedaliaceae</taxon>
        <taxon>Sesamum</taxon>
    </lineage>
</organism>
<dbReference type="PANTHER" id="PTHR10775">
    <property type="entry name" value="OS08G0208400 PROTEIN"/>
    <property type="match status" value="1"/>
</dbReference>
<accession>A0AAW2MWA8</accession>
<name>A0AAW2MWA8_SESRA</name>
<protein>
    <recommendedName>
        <fullName evidence="2">Transposase</fullName>
    </recommendedName>
</protein>
<proteinExistence type="predicted"/>
<comment type="caution">
    <text evidence="1">The sequence shown here is derived from an EMBL/GenBank/DDBJ whole genome shotgun (WGS) entry which is preliminary data.</text>
</comment>
<reference evidence="1" key="2">
    <citation type="journal article" date="2024" name="Plant">
        <title>Genomic evolution and insights into agronomic trait innovations of Sesamum species.</title>
        <authorList>
            <person name="Miao H."/>
            <person name="Wang L."/>
            <person name="Qu L."/>
            <person name="Liu H."/>
            <person name="Sun Y."/>
            <person name="Le M."/>
            <person name="Wang Q."/>
            <person name="Wei S."/>
            <person name="Zheng Y."/>
            <person name="Lin W."/>
            <person name="Duan Y."/>
            <person name="Cao H."/>
            <person name="Xiong S."/>
            <person name="Wang X."/>
            <person name="Wei L."/>
            <person name="Li C."/>
            <person name="Ma Q."/>
            <person name="Ju M."/>
            <person name="Zhao R."/>
            <person name="Li G."/>
            <person name="Mu C."/>
            <person name="Tian Q."/>
            <person name="Mei H."/>
            <person name="Zhang T."/>
            <person name="Gao T."/>
            <person name="Zhang H."/>
        </authorList>
    </citation>
    <scope>NUCLEOTIDE SEQUENCE</scope>
    <source>
        <strain evidence="1">G02</strain>
    </source>
</reference>
<evidence type="ECO:0000313" key="1">
    <source>
        <dbReference type="EMBL" id="KAL0335446.1"/>
    </source>
</evidence>
<sequence>MGEILPCDHTFSLDYYHTKKLITELGLSVVKIDACKNDCMLYWKDDIKFESCKFCGDPRYKLQKAQNYQVTKSAYTVLRYLPLTPRLQRLYASLATVQHMTWHASHKTKEGSMIIPQMPRHGDILIVHTHISQWSHKM</sequence>
<dbReference type="AlphaFoldDB" id="A0AAW2MWA8"/>
<evidence type="ECO:0008006" key="2">
    <source>
        <dbReference type="Google" id="ProtNLM"/>
    </source>
</evidence>